<comment type="subcellular location">
    <subcellularLocation>
        <location evidence="1">Membrane</location>
        <topology evidence="1">Multi-pass membrane protein</topology>
    </subcellularLocation>
</comment>
<keyword evidence="3 6" id="KW-0812">Transmembrane</keyword>
<feature type="transmembrane region" description="Helical" evidence="6">
    <location>
        <begin position="110"/>
        <end position="132"/>
    </location>
</feature>
<dbReference type="RefSeq" id="WP_341399140.1">
    <property type="nucleotide sequence ID" value="NZ_JBBUTI010000006.1"/>
</dbReference>
<comment type="caution">
    <text evidence="7">The sequence shown here is derived from an EMBL/GenBank/DDBJ whole genome shotgun (WGS) entry which is preliminary data.</text>
</comment>
<dbReference type="NCBIfam" id="TIGR03717">
    <property type="entry name" value="R_switched_YjbE"/>
    <property type="match status" value="1"/>
</dbReference>
<evidence type="ECO:0000256" key="5">
    <source>
        <dbReference type="ARBA" id="ARBA00023136"/>
    </source>
</evidence>
<evidence type="ECO:0000313" key="7">
    <source>
        <dbReference type="EMBL" id="MEK8046844.1"/>
    </source>
</evidence>
<dbReference type="Proteomes" id="UP001379945">
    <property type="component" value="Unassembled WGS sequence"/>
</dbReference>
<keyword evidence="4 6" id="KW-1133">Transmembrane helix</keyword>
<feature type="transmembrane region" description="Helical" evidence="6">
    <location>
        <begin position="138"/>
        <end position="158"/>
    </location>
</feature>
<feature type="transmembrane region" description="Helical" evidence="6">
    <location>
        <begin position="6"/>
        <end position="33"/>
    </location>
</feature>
<proteinExistence type="inferred from homology"/>
<keyword evidence="5 6" id="KW-0472">Membrane</keyword>
<dbReference type="PANTHER" id="PTHR30238">
    <property type="entry name" value="MEMBRANE BOUND PREDICTED REDOX MODULATOR"/>
    <property type="match status" value="1"/>
</dbReference>
<reference evidence="7 8" key="1">
    <citation type="submission" date="2024-04" db="EMBL/GenBank/DDBJ databases">
        <title>Novel species of the genus Ideonella isolated from streams.</title>
        <authorList>
            <person name="Lu H."/>
        </authorList>
    </citation>
    <scope>NUCLEOTIDE SEQUENCE [LARGE SCALE GENOMIC DNA]</scope>
    <source>
        <strain evidence="7 8">LYT19W</strain>
    </source>
</reference>
<protein>
    <submittedName>
        <fullName evidence="7">TerC family protein</fullName>
    </submittedName>
</protein>
<evidence type="ECO:0000256" key="3">
    <source>
        <dbReference type="ARBA" id="ARBA00022692"/>
    </source>
</evidence>
<feature type="transmembrane region" description="Helical" evidence="6">
    <location>
        <begin position="200"/>
        <end position="220"/>
    </location>
</feature>
<dbReference type="Pfam" id="PF03741">
    <property type="entry name" value="TerC"/>
    <property type="match status" value="1"/>
</dbReference>
<comment type="similarity">
    <text evidence="2">Belongs to the TerC family.</text>
</comment>
<dbReference type="PANTHER" id="PTHR30238:SF4">
    <property type="entry name" value="SLL1022 PROTEIN"/>
    <property type="match status" value="1"/>
</dbReference>
<feature type="transmembrane region" description="Helical" evidence="6">
    <location>
        <begin position="165"/>
        <end position="185"/>
    </location>
</feature>
<keyword evidence="8" id="KW-1185">Reference proteome</keyword>
<feature type="transmembrane region" description="Helical" evidence="6">
    <location>
        <begin position="45"/>
        <end position="65"/>
    </location>
</feature>
<evidence type="ECO:0000256" key="4">
    <source>
        <dbReference type="ARBA" id="ARBA00022989"/>
    </source>
</evidence>
<evidence type="ECO:0000313" key="8">
    <source>
        <dbReference type="Proteomes" id="UP001379945"/>
    </source>
</evidence>
<dbReference type="EMBL" id="JBBUTI010000006">
    <property type="protein sequence ID" value="MEK8046844.1"/>
    <property type="molecule type" value="Genomic_DNA"/>
</dbReference>
<organism evidence="7 8">
    <name type="scientific">Ideonella margarita</name>
    <dbReference type="NCBI Taxonomy" id="2984191"/>
    <lineage>
        <taxon>Bacteria</taxon>
        <taxon>Pseudomonadati</taxon>
        <taxon>Pseudomonadota</taxon>
        <taxon>Betaproteobacteria</taxon>
        <taxon>Burkholderiales</taxon>
        <taxon>Sphaerotilaceae</taxon>
        <taxon>Ideonella</taxon>
    </lineage>
</organism>
<evidence type="ECO:0000256" key="2">
    <source>
        <dbReference type="ARBA" id="ARBA00007511"/>
    </source>
</evidence>
<sequence>MDIASAAFWAALGSIILANVLLSGDNAVVIALAARSLPAHQQKKAIFYGSAAAIVMRIGLTILAVKLLTLPFLKIIGGVLLVYIGVTLLLEDDEEGDVGGADGQGNLMSAIRTILIADLVMSLDNVLAVAAAAKGDTVLLVVGLGISIPLIIFGSTLLLKVMERFPIIITLGAALLGFLAGEMVLTDPAVDAQFGAQSHLLINLAGVLGAGLVVGLGTVLKRRHAASA</sequence>
<evidence type="ECO:0000256" key="1">
    <source>
        <dbReference type="ARBA" id="ARBA00004141"/>
    </source>
</evidence>
<gene>
    <name evidence="7" type="ORF">AACH00_10825</name>
</gene>
<dbReference type="InterPro" id="IPR022301">
    <property type="entry name" value="Integral_membrane_YjbE"/>
</dbReference>
<feature type="transmembrane region" description="Helical" evidence="6">
    <location>
        <begin position="71"/>
        <end position="90"/>
    </location>
</feature>
<dbReference type="InterPro" id="IPR005496">
    <property type="entry name" value="Integral_membrane_TerC"/>
</dbReference>
<accession>A0ABU9C4N7</accession>
<evidence type="ECO:0000256" key="6">
    <source>
        <dbReference type="SAM" id="Phobius"/>
    </source>
</evidence>
<name>A0ABU9C4N7_9BURK</name>